<dbReference type="InterPro" id="IPR024705">
    <property type="entry name" value="Ssp411"/>
</dbReference>
<dbReference type="Pfam" id="PF03190">
    <property type="entry name" value="Thioredox_DsbH"/>
    <property type="match status" value="1"/>
</dbReference>
<dbReference type="SUPFAM" id="SSF52833">
    <property type="entry name" value="Thioredoxin-like"/>
    <property type="match status" value="1"/>
</dbReference>
<dbReference type="InterPro" id="IPR036249">
    <property type="entry name" value="Thioredoxin-like_sf"/>
</dbReference>
<dbReference type="EMBL" id="UINC01130393">
    <property type="protein sequence ID" value="SVD11433.1"/>
    <property type="molecule type" value="Genomic_DNA"/>
</dbReference>
<accession>A0A382SNR3</accession>
<feature type="non-terminal residue" evidence="2">
    <location>
        <position position="122"/>
    </location>
</feature>
<protein>
    <recommendedName>
        <fullName evidence="1">Spermatogenesis-associated protein 20-like TRX domain-containing protein</fullName>
    </recommendedName>
</protein>
<evidence type="ECO:0000313" key="2">
    <source>
        <dbReference type="EMBL" id="SVD11433.1"/>
    </source>
</evidence>
<dbReference type="InterPro" id="IPR004879">
    <property type="entry name" value="Ssp411-like_TRX"/>
</dbReference>
<evidence type="ECO:0000259" key="1">
    <source>
        <dbReference type="Pfam" id="PF03190"/>
    </source>
</evidence>
<sequence>MGEHTNRLVESTSPYLLQHAHNPVDWHPWSKEALDQAKKRQLPILLSIGYSACHWCHVMEKESFENEKTAELMNASFVNIKVDREERPDIDETYMAATQAMNRGQGGWPMTVFLTPELKPFF</sequence>
<dbReference type="Gene3D" id="3.40.30.10">
    <property type="entry name" value="Glutaredoxin"/>
    <property type="match status" value="1"/>
</dbReference>
<name>A0A382SNR3_9ZZZZ</name>
<dbReference type="PANTHER" id="PTHR42899">
    <property type="entry name" value="SPERMATOGENESIS-ASSOCIATED PROTEIN 20"/>
    <property type="match status" value="1"/>
</dbReference>
<feature type="domain" description="Spermatogenesis-associated protein 20-like TRX" evidence="1">
    <location>
        <begin position="5"/>
        <end position="122"/>
    </location>
</feature>
<dbReference type="AlphaFoldDB" id="A0A382SNR3"/>
<dbReference type="CDD" id="cd02955">
    <property type="entry name" value="SSP411"/>
    <property type="match status" value="1"/>
</dbReference>
<proteinExistence type="predicted"/>
<reference evidence="2" key="1">
    <citation type="submission" date="2018-05" db="EMBL/GenBank/DDBJ databases">
        <authorList>
            <person name="Lanie J.A."/>
            <person name="Ng W.-L."/>
            <person name="Kazmierczak K.M."/>
            <person name="Andrzejewski T.M."/>
            <person name="Davidsen T.M."/>
            <person name="Wayne K.J."/>
            <person name="Tettelin H."/>
            <person name="Glass J.I."/>
            <person name="Rusch D."/>
            <person name="Podicherti R."/>
            <person name="Tsui H.-C.T."/>
            <person name="Winkler M.E."/>
        </authorList>
    </citation>
    <scope>NUCLEOTIDE SEQUENCE</scope>
</reference>
<organism evidence="2">
    <name type="scientific">marine metagenome</name>
    <dbReference type="NCBI Taxonomy" id="408172"/>
    <lineage>
        <taxon>unclassified sequences</taxon>
        <taxon>metagenomes</taxon>
        <taxon>ecological metagenomes</taxon>
    </lineage>
</organism>
<gene>
    <name evidence="2" type="ORF">METZ01_LOCUS364287</name>
</gene>
<dbReference type="PANTHER" id="PTHR42899:SF1">
    <property type="entry name" value="SPERMATOGENESIS-ASSOCIATED PROTEIN 20"/>
    <property type="match status" value="1"/>
</dbReference>